<sequence>MLFDVWFDVPLRATRDIDLLGFQLPEAAYLIQTFKELCELELRNGTRFDGDSIRAEEIRKEANYTGMRINLVANLDSARSTVQVDVGYGDAVIPALELVDYPVLLNEYPSPN</sequence>
<dbReference type="InterPro" id="IPR014942">
    <property type="entry name" value="AbiEii"/>
</dbReference>
<dbReference type="STRING" id="1938817.SAMN06296008_12124"/>
<keyword evidence="1" id="KW-0808">Transferase</keyword>
<keyword evidence="2" id="KW-1185">Reference proteome</keyword>
<name>A0A1W2CBL3_9BURK</name>
<gene>
    <name evidence="1" type="ORF">SAMN06296008_12124</name>
</gene>
<evidence type="ECO:0000313" key="2">
    <source>
        <dbReference type="Proteomes" id="UP000192708"/>
    </source>
</evidence>
<reference evidence="1 2" key="1">
    <citation type="submission" date="2017-04" db="EMBL/GenBank/DDBJ databases">
        <authorList>
            <person name="Afonso C.L."/>
            <person name="Miller P.J."/>
            <person name="Scott M.A."/>
            <person name="Spackman E."/>
            <person name="Goraichik I."/>
            <person name="Dimitrov K.M."/>
            <person name="Suarez D.L."/>
            <person name="Swayne D.E."/>
        </authorList>
    </citation>
    <scope>NUCLEOTIDE SEQUENCE [LARGE SCALE GENOMIC DNA]</scope>
    <source>
        <strain evidence="1 2">VK13</strain>
    </source>
</reference>
<dbReference type="Pfam" id="PF08843">
    <property type="entry name" value="AbiEii"/>
    <property type="match status" value="1"/>
</dbReference>
<evidence type="ECO:0000313" key="1">
    <source>
        <dbReference type="EMBL" id="SMC82374.1"/>
    </source>
</evidence>
<protein>
    <submittedName>
        <fullName evidence="1">Nucleotidyl transferase AbiEii toxin, Type IV TA system</fullName>
    </submittedName>
</protein>
<dbReference type="GO" id="GO:0016740">
    <property type="term" value="F:transferase activity"/>
    <property type="evidence" value="ECO:0007669"/>
    <property type="project" value="UniProtKB-KW"/>
</dbReference>
<accession>A0A1W2CBL3</accession>
<dbReference type="Proteomes" id="UP000192708">
    <property type="component" value="Unassembled WGS sequence"/>
</dbReference>
<dbReference type="AlphaFoldDB" id="A0A1W2CBL3"/>
<dbReference type="EMBL" id="FWXJ01000021">
    <property type="protein sequence ID" value="SMC82374.1"/>
    <property type="molecule type" value="Genomic_DNA"/>
</dbReference>
<organism evidence="1 2">
    <name type="scientific">Polynucleobacter kasalickyi</name>
    <dbReference type="NCBI Taxonomy" id="1938817"/>
    <lineage>
        <taxon>Bacteria</taxon>
        <taxon>Pseudomonadati</taxon>
        <taxon>Pseudomonadota</taxon>
        <taxon>Betaproteobacteria</taxon>
        <taxon>Burkholderiales</taxon>
        <taxon>Burkholderiaceae</taxon>
        <taxon>Polynucleobacter</taxon>
    </lineage>
</organism>
<proteinExistence type="predicted"/>